<sequence>MRVQMRLSQESELILRKEKESYKEKEDISVTYGWIVNKITKYIFSKDINKIDWKFIRNYQLKIVDEHQANDSEYNTTLNLEKTVLENINLLQIMFKDVFDAARIHKAFVVRMLLKANYLINQNINIFKEDEV</sequence>
<organism evidence="1 2">
    <name type="scientific">Paenibacillus yanchengensis</name>
    <dbReference type="NCBI Taxonomy" id="2035833"/>
    <lineage>
        <taxon>Bacteria</taxon>
        <taxon>Bacillati</taxon>
        <taxon>Bacillota</taxon>
        <taxon>Bacilli</taxon>
        <taxon>Bacillales</taxon>
        <taxon>Paenibacillaceae</taxon>
        <taxon>Paenibacillus</taxon>
    </lineage>
</organism>
<comment type="caution">
    <text evidence="1">The sequence shown here is derived from an EMBL/GenBank/DDBJ whole genome shotgun (WGS) entry which is preliminary data.</text>
</comment>
<dbReference type="RefSeq" id="WP_377769328.1">
    <property type="nucleotide sequence ID" value="NZ_JBHUHO010000003.1"/>
</dbReference>
<name>A0ABW4YFA0_9BACL</name>
<proteinExistence type="predicted"/>
<gene>
    <name evidence="1" type="ORF">ACFSJH_01140</name>
</gene>
<evidence type="ECO:0000313" key="1">
    <source>
        <dbReference type="EMBL" id="MFD2114357.1"/>
    </source>
</evidence>
<dbReference type="EMBL" id="JBHUHO010000003">
    <property type="protein sequence ID" value="MFD2114357.1"/>
    <property type="molecule type" value="Genomic_DNA"/>
</dbReference>
<reference evidence="2" key="1">
    <citation type="journal article" date="2019" name="Int. J. Syst. Evol. Microbiol.">
        <title>The Global Catalogue of Microorganisms (GCM) 10K type strain sequencing project: providing services to taxonomists for standard genome sequencing and annotation.</title>
        <authorList>
            <consortium name="The Broad Institute Genomics Platform"/>
            <consortium name="The Broad Institute Genome Sequencing Center for Infectious Disease"/>
            <person name="Wu L."/>
            <person name="Ma J."/>
        </authorList>
    </citation>
    <scope>NUCLEOTIDE SEQUENCE [LARGE SCALE GENOMIC DNA]</scope>
    <source>
        <strain evidence="2">GH52</strain>
    </source>
</reference>
<dbReference type="Proteomes" id="UP001597362">
    <property type="component" value="Unassembled WGS sequence"/>
</dbReference>
<accession>A0ABW4YFA0</accession>
<protein>
    <submittedName>
        <fullName evidence="1">Uncharacterized protein</fullName>
    </submittedName>
</protein>
<evidence type="ECO:0000313" key="2">
    <source>
        <dbReference type="Proteomes" id="UP001597362"/>
    </source>
</evidence>
<keyword evidence="2" id="KW-1185">Reference proteome</keyword>